<organism evidence="1 3">
    <name type="scientific">Elysia crispata</name>
    <name type="common">lettuce slug</name>
    <dbReference type="NCBI Taxonomy" id="231223"/>
    <lineage>
        <taxon>Eukaryota</taxon>
        <taxon>Metazoa</taxon>
        <taxon>Spiralia</taxon>
        <taxon>Lophotrochozoa</taxon>
        <taxon>Mollusca</taxon>
        <taxon>Gastropoda</taxon>
        <taxon>Heterobranchia</taxon>
        <taxon>Euthyneura</taxon>
        <taxon>Panpulmonata</taxon>
        <taxon>Sacoglossa</taxon>
        <taxon>Placobranchoidea</taxon>
        <taxon>Plakobranchidae</taxon>
        <taxon>Elysia</taxon>
    </lineage>
</organism>
<gene>
    <name evidence="1" type="ORF">RRG08_000370</name>
    <name evidence="2" type="ORF">RRG08_019936</name>
</gene>
<comment type="caution">
    <text evidence="1">The sequence shown here is derived from an EMBL/GenBank/DDBJ whole genome shotgun (WGS) entry which is preliminary data.</text>
</comment>
<evidence type="ECO:0000313" key="2">
    <source>
        <dbReference type="EMBL" id="KAK3779214.1"/>
    </source>
</evidence>
<dbReference type="EMBL" id="JAWDGP010003213">
    <property type="protein sequence ID" value="KAK3776494.1"/>
    <property type="molecule type" value="Genomic_DNA"/>
</dbReference>
<keyword evidence="3" id="KW-1185">Reference proteome</keyword>
<name>A0AAE0ZVX1_9GAST</name>
<reference evidence="1" key="1">
    <citation type="journal article" date="2023" name="G3 (Bethesda)">
        <title>A reference genome for the long-term kleptoplast-retaining sea slug Elysia crispata morphotype clarki.</title>
        <authorList>
            <person name="Eastman K.E."/>
            <person name="Pendleton A.L."/>
            <person name="Shaikh M.A."/>
            <person name="Suttiyut T."/>
            <person name="Ogas R."/>
            <person name="Tomko P."/>
            <person name="Gavelis G."/>
            <person name="Widhalm J.R."/>
            <person name="Wisecaver J.H."/>
        </authorList>
    </citation>
    <scope>NUCLEOTIDE SEQUENCE</scope>
    <source>
        <strain evidence="1">ECLA1</strain>
    </source>
</reference>
<dbReference type="EMBL" id="JAWDGP010002862">
    <property type="protein sequence ID" value="KAK3779214.1"/>
    <property type="molecule type" value="Genomic_DNA"/>
</dbReference>
<dbReference type="Proteomes" id="UP001283361">
    <property type="component" value="Unassembled WGS sequence"/>
</dbReference>
<evidence type="ECO:0000313" key="3">
    <source>
        <dbReference type="Proteomes" id="UP001283361"/>
    </source>
</evidence>
<accession>A0AAE0ZVX1</accession>
<protein>
    <submittedName>
        <fullName evidence="1">Uncharacterized protein</fullName>
    </submittedName>
</protein>
<dbReference type="AlphaFoldDB" id="A0AAE0ZVX1"/>
<sequence length="87" mass="10354">MSTGTELGVDLSFLIRPRQWYLSTSHFYTLYRVYIHEDRKHVVRNLSHVTTHLTDLEVKKEELDISFSLFLLFFITRCLNGEARGQY</sequence>
<proteinExistence type="predicted"/>
<evidence type="ECO:0000313" key="1">
    <source>
        <dbReference type="EMBL" id="KAK3776494.1"/>
    </source>
</evidence>